<dbReference type="PANTHER" id="PTHR23291:SF47">
    <property type="entry name" value="TRANSMEMBRANE BAX INHIBITOR MOTIF CONTAINING 7"/>
    <property type="match status" value="1"/>
</dbReference>
<keyword evidence="4 5" id="KW-0472">Membrane</keyword>
<feature type="transmembrane region" description="Helical" evidence="5">
    <location>
        <begin position="284"/>
        <end position="306"/>
    </location>
</feature>
<evidence type="ECO:0000313" key="7">
    <source>
        <dbReference type="Proteomes" id="UP000472267"/>
    </source>
</evidence>
<evidence type="ECO:0000256" key="3">
    <source>
        <dbReference type="ARBA" id="ARBA00022989"/>
    </source>
</evidence>
<dbReference type="InParanoid" id="A0A672H0L2"/>
<name>A0A672H0L2_SALFA</name>
<sequence>MSAHVLLFRNDSLNSINPLRKTGKNPIKTSHDQRSFETCAFLIEVGNGGVAVVSTAATYDNMVHPGGHTALDGRQYGEAPPEHALDSDIGVFSDPAIRRGFIRKVYLTLMIQLLVTVGLICAFLYWDTLRNWTIGNYCQIAWVHLLVLILALSCCGNLRRRVPINFIALGLFTIVEGLMLGSVTVYFNADAVLWAVGATALVSFALSLFAMQSKWDFTAASGSLWVFGWTLFSFAMLCAILRSQYVYITYACLGTLLFSLYLVFDTQLILGGKHRNFELSPEEYVFAALSLYLDVVSLFLLLLQLIGLCR</sequence>
<feature type="transmembrane region" description="Helical" evidence="5">
    <location>
        <begin position="223"/>
        <end position="241"/>
    </location>
</feature>
<dbReference type="PANTHER" id="PTHR23291">
    <property type="entry name" value="BAX INHIBITOR-RELATED"/>
    <property type="match status" value="1"/>
</dbReference>
<evidence type="ECO:0000256" key="1">
    <source>
        <dbReference type="ARBA" id="ARBA00004141"/>
    </source>
</evidence>
<evidence type="ECO:0000256" key="4">
    <source>
        <dbReference type="ARBA" id="ARBA00023136"/>
    </source>
</evidence>
<organism evidence="6 7">
    <name type="scientific">Salarias fasciatus</name>
    <name type="common">Jewelled blenny</name>
    <name type="synonym">Blennius fasciatus</name>
    <dbReference type="NCBI Taxonomy" id="181472"/>
    <lineage>
        <taxon>Eukaryota</taxon>
        <taxon>Metazoa</taxon>
        <taxon>Chordata</taxon>
        <taxon>Craniata</taxon>
        <taxon>Vertebrata</taxon>
        <taxon>Euteleostomi</taxon>
        <taxon>Actinopterygii</taxon>
        <taxon>Neopterygii</taxon>
        <taxon>Teleostei</taxon>
        <taxon>Neoteleostei</taxon>
        <taxon>Acanthomorphata</taxon>
        <taxon>Ovalentaria</taxon>
        <taxon>Blenniimorphae</taxon>
        <taxon>Blenniiformes</taxon>
        <taxon>Blennioidei</taxon>
        <taxon>Blenniidae</taxon>
        <taxon>Salariinae</taxon>
        <taxon>Salarias</taxon>
    </lineage>
</organism>
<dbReference type="AlphaFoldDB" id="A0A672H0L2"/>
<feature type="transmembrane region" description="Helical" evidence="5">
    <location>
        <begin position="164"/>
        <end position="186"/>
    </location>
</feature>
<feature type="transmembrane region" description="Helical" evidence="5">
    <location>
        <begin position="132"/>
        <end position="152"/>
    </location>
</feature>
<dbReference type="Pfam" id="PF01027">
    <property type="entry name" value="Bax1-I"/>
    <property type="match status" value="1"/>
</dbReference>
<accession>A0A672H0L2</accession>
<reference evidence="6" key="3">
    <citation type="submission" date="2025-09" db="UniProtKB">
        <authorList>
            <consortium name="Ensembl"/>
        </authorList>
    </citation>
    <scope>IDENTIFICATION</scope>
</reference>
<reference evidence="6" key="2">
    <citation type="submission" date="2025-08" db="UniProtKB">
        <authorList>
            <consortium name="Ensembl"/>
        </authorList>
    </citation>
    <scope>IDENTIFICATION</scope>
</reference>
<dbReference type="FunCoup" id="A0A672H0L2">
    <property type="interactions" value="3"/>
</dbReference>
<dbReference type="GO" id="GO:0016020">
    <property type="term" value="C:membrane"/>
    <property type="evidence" value="ECO:0007669"/>
    <property type="project" value="UniProtKB-SubCell"/>
</dbReference>
<protein>
    <submittedName>
        <fullName evidence="6">Uncharacterized protein</fullName>
    </submittedName>
</protein>
<dbReference type="OMA" id="NPWFTYA"/>
<keyword evidence="7" id="KW-1185">Reference proteome</keyword>
<gene>
    <name evidence="6" type="primary">zgc:110410</name>
</gene>
<dbReference type="Proteomes" id="UP000472267">
    <property type="component" value="Chromosome 11"/>
</dbReference>
<keyword evidence="3 5" id="KW-1133">Transmembrane helix</keyword>
<dbReference type="CDD" id="cd10428">
    <property type="entry name" value="LFG_like"/>
    <property type="match status" value="1"/>
</dbReference>
<feature type="transmembrane region" description="Helical" evidence="5">
    <location>
        <begin position="247"/>
        <end position="264"/>
    </location>
</feature>
<feature type="transmembrane region" description="Helical" evidence="5">
    <location>
        <begin position="105"/>
        <end position="126"/>
    </location>
</feature>
<evidence type="ECO:0000313" key="6">
    <source>
        <dbReference type="Ensembl" id="ENSSFAP00005023365.1"/>
    </source>
</evidence>
<feature type="transmembrane region" description="Helical" evidence="5">
    <location>
        <begin position="192"/>
        <end position="211"/>
    </location>
</feature>
<dbReference type="InterPro" id="IPR006214">
    <property type="entry name" value="Bax_inhibitor_1-related"/>
</dbReference>
<comment type="similarity">
    <text evidence="5">Belongs to the BI1 family.</text>
</comment>
<evidence type="ECO:0000256" key="5">
    <source>
        <dbReference type="RuleBase" id="RU004379"/>
    </source>
</evidence>
<proteinExistence type="inferred from homology"/>
<dbReference type="Ensembl" id="ENSSFAT00005024327.1">
    <property type="protein sequence ID" value="ENSSFAP00005023365.1"/>
    <property type="gene ID" value="ENSSFAG00005012067.1"/>
</dbReference>
<comment type="subcellular location">
    <subcellularLocation>
        <location evidence="1">Membrane</location>
        <topology evidence="1">Multi-pass membrane protein</topology>
    </subcellularLocation>
</comment>
<reference evidence="6" key="1">
    <citation type="submission" date="2019-06" db="EMBL/GenBank/DDBJ databases">
        <authorList>
            <consortium name="Wellcome Sanger Institute Data Sharing"/>
        </authorList>
    </citation>
    <scope>NUCLEOTIDE SEQUENCE [LARGE SCALE GENOMIC DNA]</scope>
</reference>
<evidence type="ECO:0000256" key="2">
    <source>
        <dbReference type="ARBA" id="ARBA00022692"/>
    </source>
</evidence>
<keyword evidence="2 5" id="KW-0812">Transmembrane</keyword>